<keyword evidence="1" id="KW-0862">Zinc</keyword>
<gene>
    <name evidence="2" type="ordered locus">Snas_4336</name>
</gene>
<dbReference type="GO" id="GO:0016811">
    <property type="term" value="F:hydrolase activity, acting on carbon-nitrogen (but not peptide) bonds, in linear amides"/>
    <property type="evidence" value="ECO:0007669"/>
    <property type="project" value="TreeGrafter"/>
</dbReference>
<dbReference type="KEGG" id="sna:Snas_4336"/>
<proteinExistence type="predicted"/>
<protein>
    <submittedName>
        <fullName evidence="2">LmbE family protein</fullName>
    </submittedName>
</protein>
<dbReference type="STRING" id="446470.Snas_4336"/>
<evidence type="ECO:0000313" key="2">
    <source>
        <dbReference type="EMBL" id="ADD43983.1"/>
    </source>
</evidence>
<dbReference type="OrthoDB" id="3514174at2"/>
<dbReference type="Gene3D" id="3.40.50.10320">
    <property type="entry name" value="LmbE-like"/>
    <property type="match status" value="1"/>
</dbReference>
<dbReference type="SUPFAM" id="SSF102588">
    <property type="entry name" value="LmbE-like"/>
    <property type="match status" value="1"/>
</dbReference>
<organism evidence="2 3">
    <name type="scientific">Stackebrandtia nassauensis (strain DSM 44728 / CIP 108903 / NRRL B-16338 / NBRC 102104 / LLR-40K-21)</name>
    <dbReference type="NCBI Taxonomy" id="446470"/>
    <lineage>
        <taxon>Bacteria</taxon>
        <taxon>Bacillati</taxon>
        <taxon>Actinomycetota</taxon>
        <taxon>Actinomycetes</taxon>
        <taxon>Glycomycetales</taxon>
        <taxon>Glycomycetaceae</taxon>
        <taxon>Stackebrandtia</taxon>
    </lineage>
</organism>
<dbReference type="InterPro" id="IPR024078">
    <property type="entry name" value="LmbE-like_dom_sf"/>
</dbReference>
<evidence type="ECO:0000313" key="3">
    <source>
        <dbReference type="Proteomes" id="UP000000844"/>
    </source>
</evidence>
<reference evidence="2 3" key="1">
    <citation type="journal article" date="2009" name="Stand. Genomic Sci.">
        <title>Complete genome sequence of Stackebrandtia nassauensis type strain (LLR-40K-21).</title>
        <authorList>
            <person name="Munk C."/>
            <person name="Lapidus A."/>
            <person name="Copeland A."/>
            <person name="Jando M."/>
            <person name="Mayilraj S."/>
            <person name="Glavina Del Rio T."/>
            <person name="Nolan M."/>
            <person name="Chen F."/>
            <person name="Lucas S."/>
            <person name="Tice H."/>
            <person name="Cheng J.F."/>
            <person name="Han C."/>
            <person name="Detter J.C."/>
            <person name="Bruce D."/>
            <person name="Goodwin L."/>
            <person name="Chain P."/>
            <person name="Pitluck S."/>
            <person name="Goker M."/>
            <person name="Ovchinikova G."/>
            <person name="Pati A."/>
            <person name="Ivanova N."/>
            <person name="Mavromatis K."/>
            <person name="Chen A."/>
            <person name="Palaniappan K."/>
            <person name="Land M."/>
            <person name="Hauser L."/>
            <person name="Chang Y.J."/>
            <person name="Jeffries C.D."/>
            <person name="Bristow J."/>
            <person name="Eisen J.A."/>
            <person name="Markowitz V."/>
            <person name="Hugenholtz P."/>
            <person name="Kyrpides N.C."/>
            <person name="Klenk H.P."/>
        </authorList>
    </citation>
    <scope>NUCLEOTIDE SEQUENCE [LARGE SCALE GENOMIC DNA]</scope>
    <source>
        <strain evidence="3">DSM 44728 / CIP 108903 / NRRL B-16338 / NBRC 102104 / LLR-40K-21</strain>
    </source>
</reference>
<dbReference type="GO" id="GO:0016137">
    <property type="term" value="P:glycoside metabolic process"/>
    <property type="evidence" value="ECO:0007669"/>
    <property type="project" value="UniProtKB-ARBA"/>
</dbReference>
<dbReference type="RefSeq" id="WP_013019554.1">
    <property type="nucleotide sequence ID" value="NC_013947.1"/>
</dbReference>
<sequence>MSSNAPLEEFPEDGWSRVLAVVAHPDDLEYGAAGAIARWTRMGREVAYLLASKGEAGMDDTPPETAGPLRVQEQIESAAVVGVTDVEFLDHPDGLIEHTVELRRDIAAAIRRHRPDIIVTINHHPHWGPGFLNMADHRNLGNAVFDAVRDASNRWLFTDLGLEPWSGVQKVLVAGSPNATHAVDITDTLDAAIESLSKHAAYLTSLGDHGMSDPEEFLTTMALQTGQRFGARRATSFEVFNM</sequence>
<dbReference type="Pfam" id="PF02585">
    <property type="entry name" value="PIG-L"/>
    <property type="match status" value="1"/>
</dbReference>
<name>D3Q3R6_STANL</name>
<evidence type="ECO:0000256" key="1">
    <source>
        <dbReference type="ARBA" id="ARBA00022833"/>
    </source>
</evidence>
<dbReference type="PANTHER" id="PTHR12993">
    <property type="entry name" value="N-ACETYLGLUCOSAMINYL-PHOSPHATIDYLINOSITOL DE-N-ACETYLASE-RELATED"/>
    <property type="match status" value="1"/>
</dbReference>
<dbReference type="PANTHER" id="PTHR12993:SF28">
    <property type="entry name" value="LMBE FAMILY PROTEIN"/>
    <property type="match status" value="1"/>
</dbReference>
<dbReference type="HOGENOM" id="CLU_049311_3_2_11"/>
<accession>D3Q3R6</accession>
<dbReference type="EMBL" id="CP001778">
    <property type="protein sequence ID" value="ADD43983.1"/>
    <property type="molecule type" value="Genomic_DNA"/>
</dbReference>
<keyword evidence="3" id="KW-1185">Reference proteome</keyword>
<dbReference type="Proteomes" id="UP000000844">
    <property type="component" value="Chromosome"/>
</dbReference>
<dbReference type="AlphaFoldDB" id="D3Q3R6"/>
<dbReference type="InterPro" id="IPR003737">
    <property type="entry name" value="GlcNAc_PI_deacetylase-related"/>
</dbReference>
<dbReference type="eggNOG" id="COG2120">
    <property type="taxonomic scope" value="Bacteria"/>
</dbReference>